<dbReference type="Proteomes" id="UP000290037">
    <property type="component" value="Unassembled WGS sequence"/>
</dbReference>
<gene>
    <name evidence="2" type="ORF">DSM01_2022</name>
    <name evidence="3" type="ORF">SAMN04487999_0452</name>
</gene>
<accession>A0A1M5TTI4</accession>
<keyword evidence="5" id="KW-1185">Reference proteome</keyword>
<evidence type="ECO:0000313" key="2">
    <source>
        <dbReference type="EMBL" id="RXG28562.1"/>
    </source>
</evidence>
<sequence>MNRFTVIFLSLLASFICYIGIWYTLQWLFPSFEGAVKAATCAVITVFLTPRIHKIDSQTGKKQTLISWMLVGKSWVV</sequence>
<keyword evidence="1" id="KW-1133">Transmembrane helix</keyword>
<protein>
    <submittedName>
        <fullName evidence="3">Uncharacterized protein</fullName>
    </submittedName>
</protein>
<evidence type="ECO:0000256" key="1">
    <source>
        <dbReference type="SAM" id="Phobius"/>
    </source>
</evidence>
<name>A0A1M5TTI4_9FLAO</name>
<evidence type="ECO:0000313" key="4">
    <source>
        <dbReference type="Proteomes" id="UP000184240"/>
    </source>
</evidence>
<dbReference type="EMBL" id="FQXT01000001">
    <property type="protein sequence ID" value="SHH54034.1"/>
    <property type="molecule type" value="Genomic_DNA"/>
</dbReference>
<reference evidence="2 5" key="3">
    <citation type="submission" date="2018-07" db="EMBL/GenBank/DDBJ databases">
        <title>Leeuwenhoekiella genomics.</title>
        <authorList>
            <person name="Tahon G."/>
            <person name="Willems A."/>
        </authorList>
    </citation>
    <scope>NUCLEOTIDE SEQUENCE [LARGE SCALE GENOMIC DNA]</scope>
    <source>
        <strain evidence="2 5">LMG 24856</strain>
    </source>
</reference>
<keyword evidence="1" id="KW-0472">Membrane</keyword>
<organism evidence="3 4">
    <name type="scientific">Leeuwenhoekiella palythoae</name>
    <dbReference type="NCBI Taxonomy" id="573501"/>
    <lineage>
        <taxon>Bacteria</taxon>
        <taxon>Pseudomonadati</taxon>
        <taxon>Bacteroidota</taxon>
        <taxon>Flavobacteriia</taxon>
        <taxon>Flavobacteriales</taxon>
        <taxon>Flavobacteriaceae</taxon>
        <taxon>Leeuwenhoekiella</taxon>
    </lineage>
</organism>
<reference evidence="4" key="2">
    <citation type="submission" date="2016-11" db="EMBL/GenBank/DDBJ databases">
        <authorList>
            <person name="Varghese N."/>
            <person name="Submissions S."/>
        </authorList>
    </citation>
    <scope>NUCLEOTIDE SEQUENCE [LARGE SCALE GENOMIC DNA]</scope>
    <source>
        <strain evidence="4">DSM 19859</strain>
    </source>
</reference>
<dbReference type="STRING" id="573501.SAMN04487999_0452"/>
<dbReference type="Proteomes" id="UP000184240">
    <property type="component" value="Unassembled WGS sequence"/>
</dbReference>
<evidence type="ECO:0000313" key="5">
    <source>
        <dbReference type="Proteomes" id="UP000290037"/>
    </source>
</evidence>
<keyword evidence="1" id="KW-0812">Transmembrane</keyword>
<evidence type="ECO:0000313" key="3">
    <source>
        <dbReference type="EMBL" id="SHH54034.1"/>
    </source>
</evidence>
<reference evidence="3" key="1">
    <citation type="submission" date="2016-11" db="EMBL/GenBank/DDBJ databases">
        <authorList>
            <person name="Jaros S."/>
            <person name="Januszkiewicz K."/>
            <person name="Wedrychowicz H."/>
        </authorList>
    </citation>
    <scope>NUCLEOTIDE SEQUENCE [LARGE SCALE GENOMIC DNA]</scope>
    <source>
        <strain evidence="3">DSM 19859</strain>
    </source>
</reference>
<proteinExistence type="predicted"/>
<feature type="transmembrane region" description="Helical" evidence="1">
    <location>
        <begin position="7"/>
        <end position="29"/>
    </location>
</feature>
<dbReference type="AlphaFoldDB" id="A0A1M5TTI4"/>
<dbReference type="EMBL" id="QOVN01000004">
    <property type="protein sequence ID" value="RXG28562.1"/>
    <property type="molecule type" value="Genomic_DNA"/>
</dbReference>